<evidence type="ECO:0000256" key="7">
    <source>
        <dbReference type="ARBA" id="ARBA00022705"/>
    </source>
</evidence>
<dbReference type="HAMAP" id="MF_00700">
    <property type="entry name" value="DNA_primase_sml_arc"/>
    <property type="match status" value="1"/>
</dbReference>
<keyword evidence="7" id="KW-0235">DNA replication</keyword>
<dbReference type="GO" id="GO:0005658">
    <property type="term" value="C:alpha DNA polymerase:primase complex"/>
    <property type="evidence" value="ECO:0007669"/>
    <property type="project" value="UniProtKB-ARBA"/>
</dbReference>
<dbReference type="InterPro" id="IPR023639">
    <property type="entry name" value="DNA_primase_ssu_PriS"/>
</dbReference>
<evidence type="ECO:0000256" key="1">
    <source>
        <dbReference type="ARBA" id="ARBA00009762"/>
    </source>
</evidence>
<sequence>MEQKTALYIKKKFREYYIKHNISAPPEVHRREFGIGNIEKKIAFRHKSFKSENDLNHYLKFDAPFYISYSAAYYEFPENEISRKNWLGADLLFDFDAKMEFIELEKIEKIWNEILKLLDFLKGDFGFSAKDIKVNFSGSKGFHVKVFDERVRKLGKEERREILDYVNANGLLDDIKKSEFFEFKDIGSGVEIMDTKRKGTETKTEILIGPKPDDDVGWGKRIAEAAIEILNEDETNKRLGEERKIKIKEIREDIEKGNYDKFRGYLKDKRMKEKIKEYAVNLTADTDRQVTQDISRLIRLENTLHGGTGLIAKKIDTAENFTVEKNFKDFVAFEETDVEISINDDLEFWLLNDFELKKGINKIPEYVAVYLLLKGKAEILKF</sequence>
<dbReference type="InterPro" id="IPR014052">
    <property type="entry name" value="DNA_primase_ssu_euk/arc"/>
</dbReference>
<dbReference type="PANTHER" id="PTHR10536">
    <property type="entry name" value="DNA PRIMASE SMALL SUBUNIT"/>
    <property type="match status" value="1"/>
</dbReference>
<evidence type="ECO:0000256" key="4">
    <source>
        <dbReference type="ARBA" id="ARBA00022515"/>
    </source>
</evidence>
<dbReference type="EMBL" id="CCXY01000122">
    <property type="protein sequence ID" value="CEG12258.1"/>
    <property type="molecule type" value="Genomic_DNA"/>
</dbReference>
<dbReference type="GO" id="GO:0046872">
    <property type="term" value="F:metal ion binding"/>
    <property type="evidence" value="ECO:0007669"/>
    <property type="project" value="UniProtKB-KW"/>
</dbReference>
<keyword evidence="6 11" id="KW-0548">Nucleotidyltransferase</keyword>
<evidence type="ECO:0000256" key="3">
    <source>
        <dbReference type="ARBA" id="ARBA00022478"/>
    </source>
</evidence>
<dbReference type="SUPFAM" id="SSF56747">
    <property type="entry name" value="Prim-pol domain"/>
    <property type="match status" value="1"/>
</dbReference>
<dbReference type="InterPro" id="IPR002755">
    <property type="entry name" value="DNA_primase_S"/>
</dbReference>
<comment type="similarity">
    <text evidence="1">Belongs to the eukaryotic-type primase small subunit family.</text>
</comment>
<evidence type="ECO:0000313" key="11">
    <source>
        <dbReference type="EMBL" id="CEG12258.1"/>
    </source>
</evidence>
<evidence type="ECO:0000256" key="10">
    <source>
        <dbReference type="ARBA" id="ARBA00023163"/>
    </source>
</evidence>
<accession>A0A098E8B4</accession>
<keyword evidence="5 11" id="KW-0808">Transferase</keyword>
<gene>
    <name evidence="11" type="ORF">MSIBF_A2080007</name>
</gene>
<keyword evidence="8" id="KW-0479">Metal-binding</keyword>
<dbReference type="GO" id="GO:1990077">
    <property type="term" value="C:primosome complex"/>
    <property type="evidence" value="ECO:0007669"/>
    <property type="project" value="UniProtKB-KW"/>
</dbReference>
<dbReference type="GO" id="GO:0006269">
    <property type="term" value="P:DNA replication, synthesis of primer"/>
    <property type="evidence" value="ECO:0007669"/>
    <property type="project" value="UniProtKB-KW"/>
</dbReference>
<dbReference type="Pfam" id="PF01896">
    <property type="entry name" value="DNA_primase_S"/>
    <property type="match status" value="1"/>
</dbReference>
<reference evidence="11" key="1">
    <citation type="submission" date="2014-09" db="EMBL/GenBank/DDBJ databases">
        <authorList>
            <person name="Probst J Alexander"/>
        </authorList>
    </citation>
    <scope>NUCLEOTIDE SEQUENCE</scope>
</reference>
<dbReference type="NCBIfam" id="TIGR00335">
    <property type="entry name" value="primase_sml"/>
    <property type="match status" value="1"/>
</dbReference>
<dbReference type="GO" id="GO:0003899">
    <property type="term" value="F:DNA-directed RNA polymerase activity"/>
    <property type="evidence" value="ECO:0007669"/>
    <property type="project" value="InterPro"/>
</dbReference>
<proteinExistence type="inferred from homology"/>
<name>A0A098E8B4_9ZZZZ</name>
<organism evidence="11">
    <name type="scientific">groundwater metagenome</name>
    <dbReference type="NCBI Taxonomy" id="717931"/>
    <lineage>
        <taxon>unclassified sequences</taxon>
        <taxon>metagenomes</taxon>
        <taxon>ecological metagenomes</taxon>
    </lineage>
</organism>
<evidence type="ECO:0000256" key="9">
    <source>
        <dbReference type="ARBA" id="ARBA00022842"/>
    </source>
</evidence>
<keyword evidence="4" id="KW-0639">Primosome</keyword>
<evidence type="ECO:0000256" key="5">
    <source>
        <dbReference type="ARBA" id="ARBA00022679"/>
    </source>
</evidence>
<evidence type="ECO:0000256" key="2">
    <source>
        <dbReference type="ARBA" id="ARBA00021278"/>
    </source>
</evidence>
<evidence type="ECO:0000256" key="6">
    <source>
        <dbReference type="ARBA" id="ARBA00022695"/>
    </source>
</evidence>
<dbReference type="Gene3D" id="3.90.920.10">
    <property type="entry name" value="DNA primase, PRIM domain"/>
    <property type="match status" value="1"/>
</dbReference>
<evidence type="ECO:0000256" key="8">
    <source>
        <dbReference type="ARBA" id="ARBA00022723"/>
    </source>
</evidence>
<keyword evidence="9" id="KW-0460">Magnesium</keyword>
<keyword evidence="3" id="KW-0240">DNA-directed RNA polymerase</keyword>
<keyword evidence="10" id="KW-0804">Transcription</keyword>
<protein>
    <recommendedName>
        <fullName evidence="2">DNA primase small subunit</fullName>
    </recommendedName>
</protein>
<dbReference type="AlphaFoldDB" id="A0A098E8B4"/>